<dbReference type="Gene3D" id="3.10.350.10">
    <property type="entry name" value="LysM domain"/>
    <property type="match status" value="1"/>
</dbReference>
<sequence>MSAPGKGAGAAPKGGKGGKDNTIAQVTGAVIASGVVWSLYKSIRGRSAVEKDASSFTDASVDMKKVPSTSRPKLDIHYEVTKGDTLWSISRRYGVTVFDVKEANAIPDVDFIVPGENLVIPQLGFLNGHTFVEKLSPAFQHEYEIGILSQQFGNESSESISRRGHATVAEKTPS</sequence>
<dbReference type="PROSITE" id="PS51782">
    <property type="entry name" value="LYSM"/>
    <property type="match status" value="1"/>
</dbReference>
<keyword evidence="3" id="KW-1185">Reference proteome</keyword>
<dbReference type="SMART" id="SM00257">
    <property type="entry name" value="LysM"/>
    <property type="match status" value="1"/>
</dbReference>
<dbReference type="Proteomes" id="UP000077202">
    <property type="component" value="Unassembled WGS sequence"/>
</dbReference>
<reference evidence="2" key="1">
    <citation type="submission" date="2016-03" db="EMBL/GenBank/DDBJ databases">
        <title>Mechanisms controlling the formation of the plant cell surface in tip-growing cells are functionally conserved among land plants.</title>
        <authorList>
            <person name="Honkanen S."/>
            <person name="Jones V.A."/>
            <person name="Morieri G."/>
            <person name="Champion C."/>
            <person name="Hetherington A.J."/>
            <person name="Kelly S."/>
            <person name="Saint-Marcoux D."/>
            <person name="Proust H."/>
            <person name="Prescott H."/>
            <person name="Dolan L."/>
        </authorList>
    </citation>
    <scope>NUCLEOTIDE SEQUENCE [LARGE SCALE GENOMIC DNA]</scope>
    <source>
        <tissue evidence="2">Whole gametophyte</tissue>
    </source>
</reference>
<name>A0A176VM98_MARPO</name>
<proteinExistence type="predicted"/>
<gene>
    <name evidence="2" type="ORF">AXG93_3265s1020</name>
</gene>
<evidence type="ECO:0000313" key="3">
    <source>
        <dbReference type="Proteomes" id="UP000077202"/>
    </source>
</evidence>
<protein>
    <recommendedName>
        <fullName evidence="1">LysM domain-containing protein</fullName>
    </recommendedName>
</protein>
<evidence type="ECO:0000313" key="2">
    <source>
        <dbReference type="EMBL" id="OAE22078.1"/>
    </source>
</evidence>
<dbReference type="SUPFAM" id="SSF54106">
    <property type="entry name" value="LysM domain"/>
    <property type="match status" value="1"/>
</dbReference>
<dbReference type="EMBL" id="LVLJ01003280">
    <property type="protein sequence ID" value="OAE22078.1"/>
    <property type="molecule type" value="Genomic_DNA"/>
</dbReference>
<dbReference type="Pfam" id="PF01476">
    <property type="entry name" value="LysM"/>
    <property type="match status" value="1"/>
</dbReference>
<organism evidence="2 3">
    <name type="scientific">Marchantia polymorpha subsp. ruderalis</name>
    <dbReference type="NCBI Taxonomy" id="1480154"/>
    <lineage>
        <taxon>Eukaryota</taxon>
        <taxon>Viridiplantae</taxon>
        <taxon>Streptophyta</taxon>
        <taxon>Embryophyta</taxon>
        <taxon>Marchantiophyta</taxon>
        <taxon>Marchantiopsida</taxon>
        <taxon>Marchantiidae</taxon>
        <taxon>Marchantiales</taxon>
        <taxon>Marchantiaceae</taxon>
        <taxon>Marchantia</taxon>
    </lineage>
</organism>
<feature type="domain" description="LysM" evidence="1">
    <location>
        <begin position="76"/>
        <end position="120"/>
    </location>
</feature>
<dbReference type="CDD" id="cd00118">
    <property type="entry name" value="LysM"/>
    <property type="match status" value="1"/>
</dbReference>
<dbReference type="AlphaFoldDB" id="A0A176VM98"/>
<comment type="caution">
    <text evidence="2">The sequence shown here is derived from an EMBL/GenBank/DDBJ whole genome shotgun (WGS) entry which is preliminary data.</text>
</comment>
<dbReference type="InterPro" id="IPR018392">
    <property type="entry name" value="LysM"/>
</dbReference>
<dbReference type="InterPro" id="IPR036779">
    <property type="entry name" value="LysM_dom_sf"/>
</dbReference>
<evidence type="ECO:0000259" key="1">
    <source>
        <dbReference type="PROSITE" id="PS51782"/>
    </source>
</evidence>
<accession>A0A176VM98</accession>